<dbReference type="Proteomes" id="UP000054978">
    <property type="component" value="Unassembled WGS sequence"/>
</dbReference>
<keyword evidence="7" id="KW-1185">Reference proteome</keyword>
<evidence type="ECO:0000313" key="6">
    <source>
        <dbReference type="EMBL" id="SAL03481.1"/>
    </source>
</evidence>
<keyword evidence="5" id="KW-0460">Magnesium</keyword>
<dbReference type="SUPFAM" id="SSF89562">
    <property type="entry name" value="RraA-like"/>
    <property type="match status" value="1"/>
</dbReference>
<dbReference type="STRING" id="1777144.AWB83_06806"/>
<proteinExistence type="predicted"/>
<name>A0A158E9A2_9BURK</name>
<gene>
    <name evidence="6" type="ORF">AWB83_06806</name>
</gene>
<evidence type="ECO:0000256" key="4">
    <source>
        <dbReference type="ARBA" id="ARBA00030169"/>
    </source>
</evidence>
<dbReference type="PANTHER" id="PTHR33254">
    <property type="entry name" value="4-HYDROXY-4-METHYL-2-OXOGLUTARATE ALDOLASE 3-RELATED"/>
    <property type="match status" value="1"/>
</dbReference>
<dbReference type="GO" id="GO:0046872">
    <property type="term" value="F:metal ion binding"/>
    <property type="evidence" value="ECO:0007669"/>
    <property type="project" value="UniProtKB-KW"/>
</dbReference>
<organism evidence="6 7">
    <name type="scientific">Caballeronia ptereochthonis</name>
    <dbReference type="NCBI Taxonomy" id="1777144"/>
    <lineage>
        <taxon>Bacteria</taxon>
        <taxon>Pseudomonadati</taxon>
        <taxon>Pseudomonadota</taxon>
        <taxon>Betaproteobacteria</taxon>
        <taxon>Burkholderiales</taxon>
        <taxon>Burkholderiaceae</taxon>
        <taxon>Caballeronia</taxon>
    </lineage>
</organism>
<dbReference type="InterPro" id="IPR005493">
    <property type="entry name" value="RraA/RraA-like"/>
</dbReference>
<dbReference type="InterPro" id="IPR036704">
    <property type="entry name" value="RraA/RraA-like_sf"/>
</dbReference>
<evidence type="ECO:0000256" key="2">
    <source>
        <dbReference type="ARBA" id="ARBA00016549"/>
    </source>
</evidence>
<dbReference type="RefSeq" id="WP_087050058.1">
    <property type="nucleotide sequence ID" value="NZ_FCOB02000059.1"/>
</dbReference>
<dbReference type="PANTHER" id="PTHR33254:SF4">
    <property type="entry name" value="4-HYDROXY-4-METHYL-2-OXOGLUTARATE ALDOLASE 3-RELATED"/>
    <property type="match status" value="1"/>
</dbReference>
<dbReference type="CDD" id="cd16841">
    <property type="entry name" value="RraA_family"/>
    <property type="match status" value="1"/>
</dbReference>
<dbReference type="EMBL" id="FCOB02000059">
    <property type="protein sequence ID" value="SAL03481.1"/>
    <property type="molecule type" value="Genomic_DNA"/>
</dbReference>
<evidence type="ECO:0000313" key="7">
    <source>
        <dbReference type="Proteomes" id="UP000054978"/>
    </source>
</evidence>
<comment type="cofactor">
    <cofactor evidence="1">
        <name>a divalent metal cation</name>
        <dbReference type="ChEBI" id="CHEBI:60240"/>
    </cofactor>
</comment>
<reference evidence="6" key="1">
    <citation type="submission" date="2016-01" db="EMBL/GenBank/DDBJ databases">
        <authorList>
            <person name="Peeters C."/>
        </authorList>
    </citation>
    <scope>NUCLEOTIDE SEQUENCE [LARGE SCALE GENOMIC DNA]</scope>
    <source>
        <strain evidence="6">LMG 29326</strain>
    </source>
</reference>
<dbReference type="Gene3D" id="3.50.30.40">
    <property type="entry name" value="Ribonuclease E inhibitor RraA/RraA-like"/>
    <property type="match status" value="1"/>
</dbReference>
<comment type="caution">
    <text evidence="6">The sequence shown here is derived from an EMBL/GenBank/DDBJ whole genome shotgun (WGS) entry which is preliminary data.</text>
</comment>
<protein>
    <recommendedName>
        <fullName evidence="2">Putative 4-hydroxy-4-methyl-2-oxoglutarate aldolase</fullName>
    </recommendedName>
    <alternativeName>
        <fullName evidence="3">Regulator of ribonuclease activity homolog</fullName>
    </alternativeName>
    <alternativeName>
        <fullName evidence="4">RraA-like protein</fullName>
    </alternativeName>
</protein>
<sequence>MNATLLEQLARVSFPTLGHFLDDGFADHGMHSLLANVRMIGRVITLQLADADAIAVNRALARIVPGDVLVIDMQGDHAHAPVGAVTATAAGQAGAAGVVIDGVATDVPELRGIGLPVFARGTSVLTTKRHGLDTSRHDVPVRCGGVRVEPGMIALGDDNGLLFAHASTLHEVIETALASDRAEPAILARLRANEPVESVLGVVR</sequence>
<dbReference type="AlphaFoldDB" id="A0A158E9A2"/>
<dbReference type="Pfam" id="PF03737">
    <property type="entry name" value="RraA-like"/>
    <property type="match status" value="1"/>
</dbReference>
<feature type="binding site" evidence="5">
    <location>
        <position position="106"/>
    </location>
    <ligand>
        <name>Mg(2+)</name>
        <dbReference type="ChEBI" id="CHEBI:18420"/>
    </ligand>
</feature>
<dbReference type="OrthoDB" id="8969658at2"/>
<comment type="cofactor">
    <cofactor evidence="5">
        <name>Mg(2+)</name>
        <dbReference type="ChEBI" id="CHEBI:18420"/>
    </cofactor>
</comment>
<evidence type="ECO:0000256" key="5">
    <source>
        <dbReference type="PIRSR" id="PIRSR605493-1"/>
    </source>
</evidence>
<evidence type="ECO:0000256" key="1">
    <source>
        <dbReference type="ARBA" id="ARBA00001968"/>
    </source>
</evidence>
<evidence type="ECO:0000256" key="3">
    <source>
        <dbReference type="ARBA" id="ARBA00029596"/>
    </source>
</evidence>
<keyword evidence="5" id="KW-0479">Metal-binding</keyword>
<accession>A0A158E9A2</accession>